<dbReference type="NCBIfam" id="TIGR00029">
    <property type="entry name" value="S20"/>
    <property type="match status" value="1"/>
</dbReference>
<evidence type="ECO:0000256" key="9">
    <source>
        <dbReference type="SAM" id="MobiDB-lite"/>
    </source>
</evidence>
<dbReference type="GO" id="GO:0003735">
    <property type="term" value="F:structural constituent of ribosome"/>
    <property type="evidence" value="ECO:0007669"/>
    <property type="project" value="InterPro"/>
</dbReference>
<dbReference type="EMBL" id="QZKU01000034">
    <property type="protein sequence ID" value="RJP24490.1"/>
    <property type="molecule type" value="Genomic_DNA"/>
</dbReference>
<dbReference type="Pfam" id="PF01649">
    <property type="entry name" value="Ribosomal_S20p"/>
    <property type="match status" value="1"/>
</dbReference>
<comment type="function">
    <text evidence="1 8">Binds directly to 16S ribosomal RNA.</text>
</comment>
<feature type="region of interest" description="Disordered" evidence="9">
    <location>
        <begin position="1"/>
        <end position="25"/>
    </location>
</feature>
<gene>
    <name evidence="8 10" type="primary">rpsT</name>
    <name evidence="10" type="ORF">C4520_04015</name>
</gene>
<dbReference type="Gene3D" id="1.20.58.110">
    <property type="entry name" value="Ribosomal protein S20"/>
    <property type="match status" value="1"/>
</dbReference>
<organism evidence="10 11">
    <name type="scientific">Abyssobacteria bacterium (strain SURF_5)</name>
    <dbReference type="NCBI Taxonomy" id="2093360"/>
    <lineage>
        <taxon>Bacteria</taxon>
        <taxon>Pseudomonadati</taxon>
        <taxon>Candidatus Hydrogenedentota</taxon>
        <taxon>Candidatus Abyssobacteria</taxon>
    </lineage>
</organism>
<dbReference type="SUPFAM" id="SSF46992">
    <property type="entry name" value="Ribosomal protein S20"/>
    <property type="match status" value="1"/>
</dbReference>
<dbReference type="InterPro" id="IPR036510">
    <property type="entry name" value="Ribosomal_bS20_sf"/>
</dbReference>
<evidence type="ECO:0000256" key="5">
    <source>
        <dbReference type="ARBA" id="ARBA00022980"/>
    </source>
</evidence>
<comment type="caution">
    <text evidence="10">The sequence shown here is derived from an EMBL/GenBank/DDBJ whole genome shotgun (WGS) entry which is preliminary data.</text>
</comment>
<evidence type="ECO:0000256" key="1">
    <source>
        <dbReference type="ARBA" id="ARBA00003134"/>
    </source>
</evidence>
<dbReference type="GO" id="GO:0015935">
    <property type="term" value="C:small ribosomal subunit"/>
    <property type="evidence" value="ECO:0007669"/>
    <property type="project" value="TreeGrafter"/>
</dbReference>
<evidence type="ECO:0000256" key="3">
    <source>
        <dbReference type="ARBA" id="ARBA00022730"/>
    </source>
</evidence>
<dbReference type="AlphaFoldDB" id="A0A3A4P559"/>
<evidence type="ECO:0000256" key="7">
    <source>
        <dbReference type="ARBA" id="ARBA00035136"/>
    </source>
</evidence>
<dbReference type="GO" id="GO:0005829">
    <property type="term" value="C:cytosol"/>
    <property type="evidence" value="ECO:0007669"/>
    <property type="project" value="TreeGrafter"/>
</dbReference>
<comment type="similarity">
    <text evidence="2 8">Belongs to the bacterial ribosomal protein bS20 family.</text>
</comment>
<feature type="compositionally biased region" description="Basic residues" evidence="9">
    <location>
        <begin position="1"/>
        <end position="11"/>
    </location>
</feature>
<dbReference type="HAMAP" id="MF_00500">
    <property type="entry name" value="Ribosomal_bS20"/>
    <property type="match status" value="1"/>
</dbReference>
<keyword evidence="6 8" id="KW-0687">Ribonucleoprotein</keyword>
<accession>A0A3A4P559</accession>
<evidence type="ECO:0000256" key="4">
    <source>
        <dbReference type="ARBA" id="ARBA00022884"/>
    </source>
</evidence>
<evidence type="ECO:0000256" key="8">
    <source>
        <dbReference type="HAMAP-Rule" id="MF_00500"/>
    </source>
</evidence>
<evidence type="ECO:0000313" key="10">
    <source>
        <dbReference type="EMBL" id="RJP24490.1"/>
    </source>
</evidence>
<evidence type="ECO:0000256" key="2">
    <source>
        <dbReference type="ARBA" id="ARBA00007634"/>
    </source>
</evidence>
<keyword evidence="5 8" id="KW-0689">Ribosomal protein</keyword>
<dbReference type="PANTHER" id="PTHR33398:SF1">
    <property type="entry name" value="SMALL RIBOSOMAL SUBUNIT PROTEIN BS20C"/>
    <property type="match status" value="1"/>
</dbReference>
<proteinExistence type="inferred from homology"/>
<sequence>MKKSKSVLKRVRQSEQRRLQNRSNVSRYKTEIKKLEHLIEEKNAEAARATLPSVVATIDKAASKQALSKNSASRKKSSLTRRVNSLA</sequence>
<dbReference type="GO" id="GO:0070181">
    <property type="term" value="F:small ribosomal subunit rRNA binding"/>
    <property type="evidence" value="ECO:0007669"/>
    <property type="project" value="TreeGrafter"/>
</dbReference>
<dbReference type="PANTHER" id="PTHR33398">
    <property type="entry name" value="30S RIBOSOMAL PROTEIN S20"/>
    <property type="match status" value="1"/>
</dbReference>
<keyword evidence="4 8" id="KW-0694">RNA-binding</keyword>
<evidence type="ECO:0000313" key="11">
    <source>
        <dbReference type="Proteomes" id="UP000265882"/>
    </source>
</evidence>
<dbReference type="Proteomes" id="UP000265882">
    <property type="component" value="Unassembled WGS sequence"/>
</dbReference>
<keyword evidence="3 8" id="KW-0699">rRNA-binding</keyword>
<feature type="region of interest" description="Disordered" evidence="9">
    <location>
        <begin position="62"/>
        <end position="87"/>
    </location>
</feature>
<reference evidence="10 11" key="1">
    <citation type="journal article" date="2017" name="ISME J.">
        <title>Energy and carbon metabolisms in a deep terrestrial subsurface fluid microbial community.</title>
        <authorList>
            <person name="Momper L."/>
            <person name="Jungbluth S.P."/>
            <person name="Lee M.D."/>
            <person name="Amend J.P."/>
        </authorList>
    </citation>
    <scope>NUCLEOTIDE SEQUENCE [LARGE SCALE GENOMIC DNA]</scope>
    <source>
        <strain evidence="10">SURF_5</strain>
    </source>
</reference>
<dbReference type="GO" id="GO:0006412">
    <property type="term" value="P:translation"/>
    <property type="evidence" value="ECO:0007669"/>
    <property type="project" value="UniProtKB-UniRule"/>
</dbReference>
<evidence type="ECO:0000256" key="6">
    <source>
        <dbReference type="ARBA" id="ARBA00023274"/>
    </source>
</evidence>
<dbReference type="InterPro" id="IPR002583">
    <property type="entry name" value="Ribosomal_bS20"/>
</dbReference>
<protein>
    <recommendedName>
        <fullName evidence="7 8">Small ribosomal subunit protein bS20</fullName>
    </recommendedName>
</protein>
<name>A0A3A4P559_ABYX5</name>